<dbReference type="EC" id="4.3.3.7" evidence="4 12"/>
<evidence type="ECO:0000256" key="2">
    <source>
        <dbReference type="ARBA" id="ARBA00005120"/>
    </source>
</evidence>
<evidence type="ECO:0000256" key="1">
    <source>
        <dbReference type="ARBA" id="ARBA00003294"/>
    </source>
</evidence>
<dbReference type="HAMAP" id="MF_00418">
    <property type="entry name" value="DapA"/>
    <property type="match status" value="1"/>
</dbReference>
<evidence type="ECO:0000256" key="10">
    <source>
        <dbReference type="ARBA" id="ARBA00023270"/>
    </source>
</evidence>
<organism evidence="17 18">
    <name type="scientific">Arenicella xantha</name>
    <dbReference type="NCBI Taxonomy" id="644221"/>
    <lineage>
        <taxon>Bacteria</taxon>
        <taxon>Pseudomonadati</taxon>
        <taxon>Pseudomonadota</taxon>
        <taxon>Gammaproteobacteria</taxon>
        <taxon>Arenicellales</taxon>
        <taxon>Arenicellaceae</taxon>
        <taxon>Arenicella</taxon>
    </lineage>
</organism>
<keyword evidence="8 12" id="KW-0457">Lysine biosynthesis</keyword>
<evidence type="ECO:0000313" key="17">
    <source>
        <dbReference type="EMBL" id="RBP50962.1"/>
    </source>
</evidence>
<evidence type="ECO:0000256" key="4">
    <source>
        <dbReference type="ARBA" id="ARBA00012086"/>
    </source>
</evidence>
<dbReference type="InterPro" id="IPR020624">
    <property type="entry name" value="Schiff_base-form_aldolases_CS"/>
</dbReference>
<dbReference type="Gene3D" id="3.20.20.70">
    <property type="entry name" value="Aldolase class I"/>
    <property type="match status" value="1"/>
</dbReference>
<feature type="active site" description="Proton donor/acceptor" evidence="12 14">
    <location>
        <position position="134"/>
    </location>
</feature>
<feature type="site" description="Part of a proton relay during catalysis" evidence="12 16">
    <location>
        <position position="45"/>
    </location>
</feature>
<keyword evidence="6 12" id="KW-0028">Amino-acid biosynthesis</keyword>
<dbReference type="InterPro" id="IPR005263">
    <property type="entry name" value="DapA"/>
</dbReference>
<dbReference type="PANTHER" id="PTHR12128:SF66">
    <property type="entry name" value="4-HYDROXY-2-OXOGLUTARATE ALDOLASE, MITOCHONDRIAL"/>
    <property type="match status" value="1"/>
</dbReference>
<dbReference type="AlphaFoldDB" id="A0A395JJQ7"/>
<feature type="binding site" evidence="12 15">
    <location>
        <position position="46"/>
    </location>
    <ligand>
        <name>pyruvate</name>
        <dbReference type="ChEBI" id="CHEBI:15361"/>
    </ligand>
</feature>
<dbReference type="EMBL" id="QNRT01000002">
    <property type="protein sequence ID" value="RBP50962.1"/>
    <property type="molecule type" value="Genomic_DNA"/>
</dbReference>
<dbReference type="GO" id="GO:0019877">
    <property type="term" value="P:diaminopimelate biosynthetic process"/>
    <property type="evidence" value="ECO:0007669"/>
    <property type="project" value="UniProtKB-UniRule"/>
</dbReference>
<evidence type="ECO:0000313" key="18">
    <source>
        <dbReference type="Proteomes" id="UP000253083"/>
    </source>
</evidence>
<comment type="caution">
    <text evidence="12">Was originally thought to be a dihydrodipicolinate synthase (DHDPS), catalyzing the condensation of (S)-aspartate-beta-semialdehyde [(S)-ASA] and pyruvate to dihydrodipicolinate (DHDP). However, it was shown in E.coli that the product of the enzymatic reaction is not dihydrodipicolinate but in fact (4S)-4-hydroxy-2,3,4,5-tetrahydro-(2S)-dipicolinic acid (HTPA), and that the consecutive dehydration reaction leading to DHDP is not spontaneous but catalyzed by DapB.</text>
</comment>
<evidence type="ECO:0000256" key="7">
    <source>
        <dbReference type="ARBA" id="ARBA00022915"/>
    </source>
</evidence>
<comment type="caution">
    <text evidence="17">The sequence shown here is derived from an EMBL/GenBank/DDBJ whole genome shotgun (WGS) entry which is preliminary data.</text>
</comment>
<name>A0A395JJQ7_9GAMM</name>
<dbReference type="PRINTS" id="PR00146">
    <property type="entry name" value="DHPICSNTHASE"/>
</dbReference>
<gene>
    <name evidence="12" type="primary">dapA</name>
    <name evidence="17" type="ORF">DFR28_102379</name>
</gene>
<proteinExistence type="inferred from homology"/>
<evidence type="ECO:0000256" key="3">
    <source>
        <dbReference type="ARBA" id="ARBA00007592"/>
    </source>
</evidence>
<feature type="active site" description="Schiff-base intermediate with substrate" evidence="12 14">
    <location>
        <position position="162"/>
    </location>
</feature>
<dbReference type="InterPro" id="IPR002220">
    <property type="entry name" value="DapA-like"/>
</dbReference>
<evidence type="ECO:0000256" key="11">
    <source>
        <dbReference type="ARBA" id="ARBA00047836"/>
    </source>
</evidence>
<feature type="site" description="Part of a proton relay during catalysis" evidence="16">
    <location>
        <position position="107"/>
    </location>
</feature>
<dbReference type="GO" id="GO:0005829">
    <property type="term" value="C:cytosol"/>
    <property type="evidence" value="ECO:0007669"/>
    <property type="project" value="TreeGrafter"/>
</dbReference>
<evidence type="ECO:0000256" key="9">
    <source>
        <dbReference type="ARBA" id="ARBA00023239"/>
    </source>
</evidence>
<feature type="site" description="Part of a proton relay during catalysis" evidence="12 16">
    <location>
        <position position="108"/>
    </location>
</feature>
<evidence type="ECO:0000256" key="5">
    <source>
        <dbReference type="ARBA" id="ARBA00022490"/>
    </source>
</evidence>
<dbReference type="PROSITE" id="PS00665">
    <property type="entry name" value="DHDPS_1"/>
    <property type="match status" value="1"/>
</dbReference>
<keyword evidence="5 12" id="KW-0963">Cytoplasm</keyword>
<keyword evidence="10 12" id="KW-0704">Schiff base</keyword>
<dbReference type="PANTHER" id="PTHR12128">
    <property type="entry name" value="DIHYDRODIPICOLINATE SYNTHASE"/>
    <property type="match status" value="1"/>
</dbReference>
<evidence type="ECO:0000256" key="12">
    <source>
        <dbReference type="HAMAP-Rule" id="MF_00418"/>
    </source>
</evidence>
<evidence type="ECO:0000256" key="14">
    <source>
        <dbReference type="PIRSR" id="PIRSR001365-1"/>
    </source>
</evidence>
<comment type="pathway">
    <text evidence="2 12">Amino-acid biosynthesis; L-lysine biosynthesis via DAP pathway; (S)-tetrahydrodipicolinate from L-aspartate: step 3/4.</text>
</comment>
<sequence>MKLEGSIVALITPMQPNGAVDFAALTRLIEFHVASGTHGIVAVGTTGESATLTVDEHLAVIEYTIKTVDRRIPVIAGTGANSTSEAIHLTKHAERLGADAALIVVPYYNKPTQAGLIQHFSSIAKAVPIPQILYNVPGRTVADLSNDSIAVLADIDNIVGCKDATGDLARGRDLVDRCGDRLTILSGDDPTALEYMQIGARGDISVTANVAPSLMSQMCEAALAGKFDDARQLDLKLRALHRDLFVESNPIPVKYAVSKMGYTANVLRLPLTPLSPQFTQIVDAAMHQADVD</sequence>
<keyword evidence="7 12" id="KW-0220">Diaminopimelate biosynthesis</keyword>
<evidence type="ECO:0000256" key="13">
    <source>
        <dbReference type="PIRNR" id="PIRNR001365"/>
    </source>
</evidence>
<dbReference type="SMART" id="SM01130">
    <property type="entry name" value="DHDPS"/>
    <property type="match status" value="1"/>
</dbReference>
<evidence type="ECO:0000256" key="6">
    <source>
        <dbReference type="ARBA" id="ARBA00022605"/>
    </source>
</evidence>
<dbReference type="UniPathway" id="UPA00034">
    <property type="reaction ID" value="UER00017"/>
</dbReference>
<comment type="subcellular location">
    <subcellularLocation>
        <location evidence="12">Cytoplasm</location>
    </subcellularLocation>
</comment>
<feature type="binding site" evidence="12 15">
    <location>
        <position position="204"/>
    </location>
    <ligand>
        <name>pyruvate</name>
        <dbReference type="ChEBI" id="CHEBI:15361"/>
    </ligand>
</feature>
<dbReference type="OrthoDB" id="9782828at2"/>
<dbReference type="FunCoup" id="A0A395JJQ7">
    <property type="interactions" value="536"/>
</dbReference>
<protein>
    <recommendedName>
        <fullName evidence="4 12">4-hydroxy-tetrahydrodipicolinate synthase</fullName>
        <shortName evidence="12">HTPA synthase</shortName>
        <ecNumber evidence="4 12">4.3.3.7</ecNumber>
    </recommendedName>
</protein>
<comment type="catalytic activity">
    <reaction evidence="11 12">
        <text>L-aspartate 4-semialdehyde + pyruvate = (2S,4S)-4-hydroxy-2,3,4,5-tetrahydrodipicolinate + H2O + H(+)</text>
        <dbReference type="Rhea" id="RHEA:34171"/>
        <dbReference type="ChEBI" id="CHEBI:15361"/>
        <dbReference type="ChEBI" id="CHEBI:15377"/>
        <dbReference type="ChEBI" id="CHEBI:15378"/>
        <dbReference type="ChEBI" id="CHEBI:67139"/>
        <dbReference type="ChEBI" id="CHEBI:537519"/>
        <dbReference type="EC" id="4.3.3.7"/>
    </reaction>
</comment>
<accession>A0A395JJQ7</accession>
<dbReference type="InParanoid" id="A0A395JJQ7"/>
<keyword evidence="18" id="KW-1185">Reference proteome</keyword>
<dbReference type="InterPro" id="IPR013785">
    <property type="entry name" value="Aldolase_TIM"/>
</dbReference>
<evidence type="ECO:0000256" key="16">
    <source>
        <dbReference type="PIRSR" id="PIRSR001365-3"/>
    </source>
</evidence>
<dbReference type="CDD" id="cd00950">
    <property type="entry name" value="DHDPS"/>
    <property type="match status" value="1"/>
</dbReference>
<comment type="function">
    <text evidence="1 12">Catalyzes the condensation of (S)-aspartate-beta-semialdehyde [(S)-ASA] and pyruvate to 4-hydroxy-tetrahydrodipicolinate (HTPA).</text>
</comment>
<evidence type="ECO:0000256" key="8">
    <source>
        <dbReference type="ARBA" id="ARBA00023154"/>
    </source>
</evidence>
<dbReference type="Proteomes" id="UP000253083">
    <property type="component" value="Unassembled WGS sequence"/>
</dbReference>
<comment type="subunit">
    <text evidence="12">Homotetramer; dimer of dimers.</text>
</comment>
<feature type="site" description="L-lysine inhibitor binding; via carbonyl oxygen" evidence="16">
    <location>
        <position position="50"/>
    </location>
</feature>
<feature type="site" description="L-lysine inhibitor binding" evidence="16">
    <location>
        <position position="85"/>
    </location>
</feature>
<feature type="site" description="L-lysine inhibitor binding" evidence="16">
    <location>
        <position position="81"/>
    </location>
</feature>
<dbReference type="NCBIfam" id="TIGR00674">
    <property type="entry name" value="dapA"/>
    <property type="match status" value="1"/>
</dbReference>
<evidence type="ECO:0000256" key="15">
    <source>
        <dbReference type="PIRSR" id="PIRSR001365-2"/>
    </source>
</evidence>
<dbReference type="Pfam" id="PF00701">
    <property type="entry name" value="DHDPS"/>
    <property type="match status" value="1"/>
</dbReference>
<dbReference type="SUPFAM" id="SSF51569">
    <property type="entry name" value="Aldolase"/>
    <property type="match status" value="1"/>
</dbReference>
<reference evidence="17 18" key="1">
    <citation type="submission" date="2018-06" db="EMBL/GenBank/DDBJ databases">
        <title>Genomic Encyclopedia of Type Strains, Phase IV (KMG-IV): sequencing the most valuable type-strain genomes for metagenomic binning, comparative biology and taxonomic classification.</title>
        <authorList>
            <person name="Goeker M."/>
        </authorList>
    </citation>
    <scope>NUCLEOTIDE SEQUENCE [LARGE SCALE GENOMIC DNA]</scope>
    <source>
        <strain evidence="17 18">DSM 24032</strain>
    </source>
</reference>
<dbReference type="GO" id="GO:0008840">
    <property type="term" value="F:4-hydroxy-tetrahydrodipicolinate synthase activity"/>
    <property type="evidence" value="ECO:0007669"/>
    <property type="project" value="UniProtKB-UniRule"/>
</dbReference>
<dbReference type="RefSeq" id="WP_113953769.1">
    <property type="nucleotide sequence ID" value="NZ_QNRT01000002.1"/>
</dbReference>
<dbReference type="GO" id="GO:0009089">
    <property type="term" value="P:lysine biosynthetic process via diaminopimelate"/>
    <property type="evidence" value="ECO:0007669"/>
    <property type="project" value="UniProtKB-UniRule"/>
</dbReference>
<keyword evidence="9 12" id="KW-0456">Lyase</keyword>
<comment type="similarity">
    <text evidence="3 12 13">Belongs to the DapA family.</text>
</comment>
<dbReference type="PIRSF" id="PIRSF001365">
    <property type="entry name" value="DHDPS"/>
    <property type="match status" value="1"/>
</dbReference>